<evidence type="ECO:0000313" key="2">
    <source>
        <dbReference type="Proteomes" id="UP001431209"/>
    </source>
</evidence>
<dbReference type="SUPFAM" id="SSF48371">
    <property type="entry name" value="ARM repeat"/>
    <property type="match status" value="1"/>
</dbReference>
<dbReference type="InterPro" id="IPR016024">
    <property type="entry name" value="ARM-type_fold"/>
</dbReference>
<evidence type="ECO:0000313" key="1">
    <source>
        <dbReference type="EMBL" id="KAL0476931.1"/>
    </source>
</evidence>
<feature type="non-terminal residue" evidence="1">
    <location>
        <position position="121"/>
    </location>
</feature>
<comment type="caution">
    <text evidence="1">The sequence shown here is derived from an EMBL/GenBank/DDBJ whole genome shotgun (WGS) entry which is preliminary data.</text>
</comment>
<accession>A0AAW2YIS8</accession>
<sequence>AKQVIEDLGTNDTGVIIQALSTLSTLPAVNNVPVEVLNATVTLLRTTEKRLVLTSTLVAIKHLTSFDRTKMMYGDSTTLQEALLQHIDKFNSPNTQFNVLEILLNMCTGYDPNQVQLMTMA</sequence>
<dbReference type="Proteomes" id="UP001431209">
    <property type="component" value="Unassembled WGS sequence"/>
</dbReference>
<dbReference type="EMBL" id="JAOPGA020000118">
    <property type="protein sequence ID" value="KAL0476931.1"/>
    <property type="molecule type" value="Genomic_DNA"/>
</dbReference>
<feature type="non-terminal residue" evidence="1">
    <location>
        <position position="1"/>
    </location>
</feature>
<dbReference type="Gene3D" id="1.25.10.10">
    <property type="entry name" value="Leucine-rich Repeat Variant"/>
    <property type="match status" value="1"/>
</dbReference>
<organism evidence="1 2">
    <name type="scientific">Acrasis kona</name>
    <dbReference type="NCBI Taxonomy" id="1008807"/>
    <lineage>
        <taxon>Eukaryota</taxon>
        <taxon>Discoba</taxon>
        <taxon>Heterolobosea</taxon>
        <taxon>Tetramitia</taxon>
        <taxon>Eutetramitia</taxon>
        <taxon>Acrasidae</taxon>
        <taxon>Acrasis</taxon>
    </lineage>
</organism>
<dbReference type="InterPro" id="IPR011989">
    <property type="entry name" value="ARM-like"/>
</dbReference>
<protein>
    <submittedName>
        <fullName evidence="1">Invs-b</fullName>
    </submittedName>
</protein>
<reference evidence="1 2" key="1">
    <citation type="submission" date="2024-03" db="EMBL/GenBank/DDBJ databases">
        <title>The Acrasis kona genome and developmental transcriptomes reveal deep origins of eukaryotic multicellular pathways.</title>
        <authorList>
            <person name="Sheikh S."/>
            <person name="Fu C.-J."/>
            <person name="Brown M.W."/>
            <person name="Baldauf S.L."/>
        </authorList>
    </citation>
    <scope>NUCLEOTIDE SEQUENCE [LARGE SCALE GENOMIC DNA]</scope>
    <source>
        <strain evidence="1 2">ATCC MYA-3509</strain>
    </source>
</reference>
<proteinExistence type="predicted"/>
<keyword evidence="2" id="KW-1185">Reference proteome</keyword>
<dbReference type="AlphaFoldDB" id="A0AAW2YIS8"/>
<gene>
    <name evidence="1" type="ORF">AKO1_006477</name>
</gene>
<name>A0AAW2YIS8_9EUKA</name>